<sequence length="61" mass="6748">MEREDEAKRMRSQELMPGGGANQRRKRAGGRLGWEEVAGRVAWGRRDVQTKPLGALISAAV</sequence>
<protein>
    <submittedName>
        <fullName evidence="2">Uncharacterized protein</fullName>
    </submittedName>
</protein>
<gene>
    <name evidence="2" type="ORF">PGQ11_013992</name>
</gene>
<feature type="compositionally biased region" description="Basic and acidic residues" evidence="1">
    <location>
        <begin position="1"/>
        <end position="12"/>
    </location>
</feature>
<dbReference type="Proteomes" id="UP001390339">
    <property type="component" value="Unassembled WGS sequence"/>
</dbReference>
<organism evidence="2 3">
    <name type="scientific">Apiospora arundinis</name>
    <dbReference type="NCBI Taxonomy" id="335852"/>
    <lineage>
        <taxon>Eukaryota</taxon>
        <taxon>Fungi</taxon>
        <taxon>Dikarya</taxon>
        <taxon>Ascomycota</taxon>
        <taxon>Pezizomycotina</taxon>
        <taxon>Sordariomycetes</taxon>
        <taxon>Xylariomycetidae</taxon>
        <taxon>Amphisphaeriales</taxon>
        <taxon>Apiosporaceae</taxon>
        <taxon>Apiospora</taxon>
    </lineage>
</organism>
<reference evidence="2 3" key="1">
    <citation type="journal article" date="2024" name="IMA Fungus">
        <title>Apiospora arundinis, a panoply of carbohydrate-active enzymes and secondary metabolites.</title>
        <authorList>
            <person name="Sorensen T."/>
            <person name="Petersen C."/>
            <person name="Muurmann A.T."/>
            <person name="Christiansen J.V."/>
            <person name="Brundto M.L."/>
            <person name="Overgaard C.K."/>
            <person name="Boysen A.T."/>
            <person name="Wollenberg R.D."/>
            <person name="Larsen T.O."/>
            <person name="Sorensen J.L."/>
            <person name="Nielsen K.L."/>
            <person name="Sondergaard T.E."/>
        </authorList>
    </citation>
    <scope>NUCLEOTIDE SEQUENCE [LARGE SCALE GENOMIC DNA]</scope>
    <source>
        <strain evidence="2 3">AAU 773</strain>
    </source>
</reference>
<comment type="caution">
    <text evidence="2">The sequence shown here is derived from an EMBL/GenBank/DDBJ whole genome shotgun (WGS) entry which is preliminary data.</text>
</comment>
<evidence type="ECO:0000313" key="2">
    <source>
        <dbReference type="EMBL" id="KAK8851513.1"/>
    </source>
</evidence>
<keyword evidence="3" id="KW-1185">Reference proteome</keyword>
<evidence type="ECO:0000256" key="1">
    <source>
        <dbReference type="SAM" id="MobiDB-lite"/>
    </source>
</evidence>
<proteinExistence type="predicted"/>
<evidence type="ECO:0000313" key="3">
    <source>
        <dbReference type="Proteomes" id="UP001390339"/>
    </source>
</evidence>
<accession>A0ABR2HRE8</accession>
<feature type="region of interest" description="Disordered" evidence="1">
    <location>
        <begin position="1"/>
        <end position="29"/>
    </location>
</feature>
<name>A0ABR2HRE8_9PEZI</name>
<dbReference type="EMBL" id="JAPCWZ010000009">
    <property type="protein sequence ID" value="KAK8851513.1"/>
    <property type="molecule type" value="Genomic_DNA"/>
</dbReference>